<dbReference type="GO" id="GO:0016853">
    <property type="term" value="F:isomerase activity"/>
    <property type="evidence" value="ECO:0007669"/>
    <property type="project" value="UniProtKB-KW"/>
</dbReference>
<comment type="pathway">
    <text evidence="2">Lipid metabolism; fatty acid beta-oxidation.</text>
</comment>
<keyword evidence="6" id="KW-0442">Lipid degradation</keyword>
<dbReference type="GO" id="GO:0004300">
    <property type="term" value="F:enoyl-CoA hydratase activity"/>
    <property type="evidence" value="ECO:0007669"/>
    <property type="project" value="UniProtKB-ARBA"/>
</dbReference>
<evidence type="ECO:0000256" key="14">
    <source>
        <dbReference type="ARBA" id="ARBA00049556"/>
    </source>
</evidence>
<dbReference type="PANTHER" id="PTHR23309:SF49">
    <property type="entry name" value="PEROXISOMAL BIFUNCTIONAL ENZYME"/>
    <property type="match status" value="1"/>
</dbReference>
<evidence type="ECO:0000256" key="11">
    <source>
        <dbReference type="ARBA" id="ARBA00023235"/>
    </source>
</evidence>
<dbReference type="EMBL" id="SMSJ01000003">
    <property type="protein sequence ID" value="TDH64040.1"/>
    <property type="molecule type" value="Genomic_DNA"/>
</dbReference>
<evidence type="ECO:0000256" key="10">
    <source>
        <dbReference type="ARBA" id="ARBA00023140"/>
    </source>
</evidence>
<evidence type="ECO:0000256" key="9">
    <source>
        <dbReference type="ARBA" id="ARBA00023098"/>
    </source>
</evidence>
<dbReference type="InterPro" id="IPR008927">
    <property type="entry name" value="6-PGluconate_DH-like_C_sf"/>
</dbReference>
<evidence type="ECO:0000256" key="4">
    <source>
        <dbReference type="ARBA" id="ARBA00011245"/>
    </source>
</evidence>
<evidence type="ECO:0000256" key="8">
    <source>
        <dbReference type="ARBA" id="ARBA00023027"/>
    </source>
</evidence>
<dbReference type="Pfam" id="PF00725">
    <property type="entry name" value="3HCDH"/>
    <property type="match status" value="2"/>
</dbReference>
<dbReference type="InterPro" id="IPR029045">
    <property type="entry name" value="ClpP/crotonase-like_dom_sf"/>
</dbReference>
<dbReference type="FunFam" id="3.40.50.720:FF:000009">
    <property type="entry name" value="Fatty oxidation complex, alpha subunit"/>
    <property type="match status" value="1"/>
</dbReference>
<evidence type="ECO:0000259" key="17">
    <source>
        <dbReference type="Pfam" id="PF02737"/>
    </source>
</evidence>
<comment type="caution">
    <text evidence="18">The sequence shown here is derived from an EMBL/GenBank/DDBJ whole genome shotgun (WGS) entry which is preliminary data.</text>
</comment>
<comment type="catalytic activity">
    <reaction evidence="14">
        <text>a (3S)-3-hydroxyacyl-CoA + NAD(+) = a 3-oxoacyl-CoA + NADH + H(+)</text>
        <dbReference type="Rhea" id="RHEA:22432"/>
        <dbReference type="ChEBI" id="CHEBI:15378"/>
        <dbReference type="ChEBI" id="CHEBI:57318"/>
        <dbReference type="ChEBI" id="CHEBI:57540"/>
        <dbReference type="ChEBI" id="CHEBI:57945"/>
        <dbReference type="ChEBI" id="CHEBI:90726"/>
        <dbReference type="EC" id="1.1.1.35"/>
    </reaction>
</comment>
<dbReference type="SUPFAM" id="SSF51735">
    <property type="entry name" value="NAD(P)-binding Rossmann-fold domains"/>
    <property type="match status" value="1"/>
</dbReference>
<evidence type="ECO:0000256" key="1">
    <source>
        <dbReference type="ARBA" id="ARBA00004275"/>
    </source>
</evidence>
<evidence type="ECO:0000256" key="7">
    <source>
        <dbReference type="ARBA" id="ARBA00023002"/>
    </source>
</evidence>
<comment type="similarity">
    <text evidence="3">In the N-terminal section; belongs to the enoyl-CoA hydratase/isomerase family.</text>
</comment>
<comment type="subunit">
    <text evidence="4">Monomer.</text>
</comment>
<gene>
    <name evidence="18" type="ORF">E2C06_04270</name>
</gene>
<dbReference type="OrthoDB" id="9771883at2"/>
<feature type="domain" description="3-hydroxyacyl-CoA dehydrogenase NAD binding" evidence="17">
    <location>
        <begin position="296"/>
        <end position="474"/>
    </location>
</feature>
<evidence type="ECO:0000259" key="16">
    <source>
        <dbReference type="Pfam" id="PF00725"/>
    </source>
</evidence>
<dbReference type="InterPro" id="IPR018376">
    <property type="entry name" value="Enoyl-CoA_hyd/isom_CS"/>
</dbReference>
<dbReference type="Pfam" id="PF02737">
    <property type="entry name" value="3HCDH_N"/>
    <property type="match status" value="1"/>
</dbReference>
<evidence type="ECO:0000256" key="2">
    <source>
        <dbReference type="ARBA" id="ARBA00005005"/>
    </source>
</evidence>
<evidence type="ECO:0000256" key="13">
    <source>
        <dbReference type="ARBA" id="ARBA00023268"/>
    </source>
</evidence>
<evidence type="ECO:0000256" key="12">
    <source>
        <dbReference type="ARBA" id="ARBA00023239"/>
    </source>
</evidence>
<comment type="subcellular location">
    <subcellularLocation>
        <location evidence="1">Peroxisome</location>
    </subcellularLocation>
</comment>
<keyword evidence="5" id="KW-0276">Fatty acid metabolism</keyword>
<dbReference type="AlphaFoldDB" id="A0A4R5QKN8"/>
<keyword evidence="13" id="KW-0511">Multifunctional enzyme</keyword>
<evidence type="ECO:0000256" key="3">
    <source>
        <dbReference type="ARBA" id="ARBA00008750"/>
    </source>
</evidence>
<dbReference type="RefSeq" id="WP_133287320.1">
    <property type="nucleotide sequence ID" value="NZ_SMSJ01000003.1"/>
</dbReference>
<accession>A0A4R5QKN8</accession>
<evidence type="ECO:0000313" key="19">
    <source>
        <dbReference type="Proteomes" id="UP000295096"/>
    </source>
</evidence>
<keyword evidence="8" id="KW-0520">NAD</keyword>
<keyword evidence="9" id="KW-0443">Lipid metabolism</keyword>
<dbReference type="PANTHER" id="PTHR23309">
    <property type="entry name" value="3-HYDROXYACYL-COA DEHYROGENASE"/>
    <property type="match status" value="1"/>
</dbReference>
<dbReference type="GO" id="GO:0003857">
    <property type="term" value="F:(3S)-3-hydroxyacyl-CoA dehydrogenase (NAD+) activity"/>
    <property type="evidence" value="ECO:0007669"/>
    <property type="project" value="UniProtKB-EC"/>
</dbReference>
<organism evidence="18 19">
    <name type="scientific">Dankookia rubra</name>
    <dbReference type="NCBI Taxonomy" id="1442381"/>
    <lineage>
        <taxon>Bacteria</taxon>
        <taxon>Pseudomonadati</taxon>
        <taxon>Pseudomonadota</taxon>
        <taxon>Alphaproteobacteria</taxon>
        <taxon>Acetobacterales</taxon>
        <taxon>Roseomonadaceae</taxon>
        <taxon>Dankookia</taxon>
    </lineage>
</organism>
<dbReference type="Gene3D" id="3.40.50.720">
    <property type="entry name" value="NAD(P)-binding Rossmann-like Domain"/>
    <property type="match status" value="1"/>
</dbReference>
<evidence type="ECO:0000256" key="6">
    <source>
        <dbReference type="ARBA" id="ARBA00022963"/>
    </source>
</evidence>
<comment type="similarity">
    <text evidence="15">Belongs to the enoyl-CoA hydratase/isomerase family.</text>
</comment>
<protein>
    <submittedName>
        <fullName evidence="18">3-hydroxyacyl-CoA dehydrogenase</fullName>
    </submittedName>
</protein>
<dbReference type="Gene3D" id="3.90.226.10">
    <property type="entry name" value="2-enoyl-CoA Hydratase, Chain A, domain 1"/>
    <property type="match status" value="1"/>
</dbReference>
<evidence type="ECO:0000256" key="15">
    <source>
        <dbReference type="RuleBase" id="RU003707"/>
    </source>
</evidence>
<dbReference type="UniPathway" id="UPA00659"/>
<dbReference type="Proteomes" id="UP000295096">
    <property type="component" value="Unassembled WGS sequence"/>
</dbReference>
<reference evidence="18 19" key="1">
    <citation type="journal article" date="2016" name="J. Microbiol.">
        <title>Dankookia rubra gen. nov., sp. nov., an alphaproteobacterium isolated from sediment of a shallow stream.</title>
        <authorList>
            <person name="Kim W.H."/>
            <person name="Kim D.H."/>
            <person name="Kang K."/>
            <person name="Ahn T.Y."/>
        </authorList>
    </citation>
    <scope>NUCLEOTIDE SEQUENCE [LARGE SCALE GENOMIC DNA]</scope>
    <source>
        <strain evidence="18 19">JCM30602</strain>
    </source>
</reference>
<name>A0A4R5QKN8_9PROT</name>
<dbReference type="SUPFAM" id="SSF52096">
    <property type="entry name" value="ClpP/crotonase"/>
    <property type="match status" value="1"/>
</dbReference>
<dbReference type="GO" id="GO:0070403">
    <property type="term" value="F:NAD+ binding"/>
    <property type="evidence" value="ECO:0007669"/>
    <property type="project" value="InterPro"/>
</dbReference>
<feature type="domain" description="3-hydroxyacyl-CoA dehydrogenase C-terminal" evidence="16">
    <location>
        <begin position="477"/>
        <end position="563"/>
    </location>
</feature>
<keyword evidence="10" id="KW-0576">Peroxisome</keyword>
<dbReference type="Pfam" id="PF00378">
    <property type="entry name" value="ECH_1"/>
    <property type="match status" value="1"/>
</dbReference>
<dbReference type="Gene3D" id="1.10.1040.50">
    <property type="match status" value="1"/>
</dbReference>
<dbReference type="PROSITE" id="PS00166">
    <property type="entry name" value="ENOYL_COA_HYDRATASE"/>
    <property type="match status" value="1"/>
</dbReference>
<keyword evidence="12" id="KW-0456">Lyase</keyword>
<evidence type="ECO:0000313" key="18">
    <source>
        <dbReference type="EMBL" id="TDH64040.1"/>
    </source>
</evidence>
<evidence type="ECO:0000256" key="5">
    <source>
        <dbReference type="ARBA" id="ARBA00022832"/>
    </source>
</evidence>
<proteinExistence type="inferred from homology"/>
<dbReference type="InterPro" id="IPR006108">
    <property type="entry name" value="3HC_DH_C"/>
</dbReference>
<dbReference type="InterPro" id="IPR001753">
    <property type="entry name" value="Enoyl-CoA_hydra/iso"/>
</dbReference>
<keyword evidence="11" id="KW-0413">Isomerase</keyword>
<dbReference type="FunFam" id="1.10.1040.50:FF:000006">
    <property type="entry name" value="Peroxisomal bifunctional enzyme"/>
    <property type="match status" value="1"/>
</dbReference>
<feature type="domain" description="3-hydroxyacyl-CoA dehydrogenase C-terminal" evidence="16">
    <location>
        <begin position="598"/>
        <end position="683"/>
    </location>
</feature>
<dbReference type="InterPro" id="IPR036291">
    <property type="entry name" value="NAD(P)-bd_dom_sf"/>
</dbReference>
<dbReference type="CDD" id="cd06558">
    <property type="entry name" value="crotonase-like"/>
    <property type="match status" value="1"/>
</dbReference>
<dbReference type="GO" id="GO:0006635">
    <property type="term" value="P:fatty acid beta-oxidation"/>
    <property type="evidence" value="ECO:0007669"/>
    <property type="project" value="UniProtKB-UniPathway"/>
</dbReference>
<keyword evidence="7" id="KW-0560">Oxidoreductase</keyword>
<dbReference type="SUPFAM" id="SSF48179">
    <property type="entry name" value="6-phosphogluconate dehydrogenase C-terminal domain-like"/>
    <property type="match status" value="2"/>
</dbReference>
<sequence length="695" mass="74276">MAGEQPFVEHARDGDVHVLRIANPPVNTLRTEVRAGLLDGIKAAAREGARAIVLIGSGRNYSAGAEMTEFGKPRKPPSLPEVFDAIEQSRIPVIAAIHGNALGGGLELALACHARVAAPGAQVGLPEVKRGFVPGAGGTQRLPRLIGMEALRLIVSGDPVSAEEAVKLGFVDAVLQGDLEHAAVAWAREHAGDRFVLAKNRTDKIAGYDATKFDDAAKKLTARSRGQESPKGCVESVRAAFTRPFEDGLNVEREQFTRLVQGEQSQALRHIFFGEREAVRIPDLPADARAATVSKLVVIGGGTMGGGIAMSAANNGLPVTIVETSEDALQKGLARCEANWQRTVSSGRLSQAEYEKRRALLTGTTDFGKAVGEADLVIEAVYENMEVKKEIFGRLDKVARPGVVLASNTSTLSIDEIASATKRPELVVGMHFFSPANVMRLLENVKGTKSGPTAIATATEVGKRIGKLPVLVGNCDGFVGNRMTGKRGPQIEKLLLEGCLPQDIDRVMEAYGMAMGPLATGDLAGLDIGAAVRKARGTVAPVADAVVAAGRLGQKTSKGYYDYDENRKRIPSKEVEQIILDLAEKMQVRRRKIEDGEILERVLLPMVNEGARILEEGIAYRAIDIDVIFVNGFGWPAFRGGPMFFADRLGLKAVRDKLAHYAEATGDRNLQPAALIEQLAKEGGSFATLKGPGKV</sequence>
<keyword evidence="19" id="KW-1185">Reference proteome</keyword>
<dbReference type="InterPro" id="IPR006176">
    <property type="entry name" value="3-OHacyl-CoA_DH_NAD-bd"/>
</dbReference>